<dbReference type="InterPro" id="IPR050228">
    <property type="entry name" value="Carboxylesterase_BioH"/>
</dbReference>
<feature type="chain" id="PRO_5026981123" evidence="1">
    <location>
        <begin position="24"/>
        <end position="370"/>
    </location>
</feature>
<evidence type="ECO:0000259" key="2">
    <source>
        <dbReference type="Pfam" id="PF12697"/>
    </source>
</evidence>
<dbReference type="PANTHER" id="PTHR43194:SF4">
    <property type="entry name" value="AB HYDROLASE-1 DOMAIN-CONTAINING PROTEIN"/>
    <property type="match status" value="1"/>
</dbReference>
<dbReference type="AlphaFoldDB" id="A0A6L9Y3P6"/>
<evidence type="ECO:0000256" key="1">
    <source>
        <dbReference type="SAM" id="SignalP"/>
    </source>
</evidence>
<evidence type="ECO:0000313" key="4">
    <source>
        <dbReference type="Proteomes" id="UP000477651"/>
    </source>
</evidence>
<feature type="domain" description="AB hydrolase-1" evidence="2">
    <location>
        <begin position="97"/>
        <end position="323"/>
    </location>
</feature>
<proteinExistence type="predicted"/>
<comment type="caution">
    <text evidence="3">The sequence shown here is derived from an EMBL/GenBank/DDBJ whole genome shotgun (WGS) entry which is preliminary data.</text>
</comment>
<keyword evidence="1" id="KW-0732">Signal</keyword>
<keyword evidence="4" id="KW-1185">Reference proteome</keyword>
<organism evidence="3 4">
    <name type="scientific">Pelistega ratti</name>
    <dbReference type="NCBI Taxonomy" id="2652177"/>
    <lineage>
        <taxon>Bacteria</taxon>
        <taxon>Pseudomonadati</taxon>
        <taxon>Pseudomonadota</taxon>
        <taxon>Betaproteobacteria</taxon>
        <taxon>Burkholderiales</taxon>
        <taxon>Alcaligenaceae</taxon>
        <taxon>Pelistega</taxon>
    </lineage>
</organism>
<protein>
    <submittedName>
        <fullName evidence="3">Alpha/beta fold hydrolase</fullName>
    </submittedName>
</protein>
<dbReference type="EMBL" id="JAAGYR010000002">
    <property type="protein sequence ID" value="NEN75042.1"/>
    <property type="molecule type" value="Genomic_DNA"/>
</dbReference>
<dbReference type="InterPro" id="IPR029058">
    <property type="entry name" value="AB_hydrolase_fold"/>
</dbReference>
<evidence type="ECO:0000313" key="3">
    <source>
        <dbReference type="EMBL" id="NEN75042.1"/>
    </source>
</evidence>
<accession>A0A6L9Y3P6</accession>
<dbReference type="CDD" id="cd12810">
    <property type="entry name" value="Esterase_713_like-3"/>
    <property type="match status" value="1"/>
</dbReference>
<dbReference type="GO" id="GO:0016787">
    <property type="term" value="F:hydrolase activity"/>
    <property type="evidence" value="ECO:0007669"/>
    <property type="project" value="UniProtKB-KW"/>
</dbReference>
<name>A0A6L9Y3P6_9BURK</name>
<dbReference type="InterPro" id="IPR000073">
    <property type="entry name" value="AB_hydrolase_1"/>
</dbReference>
<reference evidence="3 4" key="1">
    <citation type="submission" date="2020-02" db="EMBL/GenBank/DDBJ databases">
        <title>Pelistega sp. NLN82 were isolated from wild rodents of the Hainan Island.</title>
        <authorList>
            <person name="Niu N."/>
            <person name="Zhou J."/>
        </authorList>
    </citation>
    <scope>NUCLEOTIDE SEQUENCE [LARGE SCALE GENOMIC DNA]</scope>
    <source>
        <strain evidence="3 4">NLN82</strain>
    </source>
</reference>
<gene>
    <name evidence="3" type="ORF">F9B74_01710</name>
</gene>
<dbReference type="PANTHER" id="PTHR43194">
    <property type="entry name" value="HYDROLASE ALPHA/BETA FOLD FAMILY"/>
    <property type="match status" value="1"/>
</dbReference>
<dbReference type="SUPFAM" id="SSF53474">
    <property type="entry name" value="alpha/beta-Hydrolases"/>
    <property type="match status" value="1"/>
</dbReference>
<sequence length="370" mass="40776">MLKKSIKLSLWLTACAFAVQSIAAPLSIEEQGSFAVGGSVKTSEGVYAPLPDMAKGKESNNFVDVFNASIQAGGQTLHGDHATVFYQIPTNPRPYPLVFLHGAGQSMRTWQTTADGREGFQNIFLRYNFPVYLIDQPRRGQSGRSTVDAEVKATPDDQFWFAQFRIGTYPNFNQDVAFPQDKASLDQFFRQMTPNVGAFNAAVISDSIVKLFERTGNGVLVTHSQGGIVGWLVGMQSDKVKAIASFEPGNFPFPEGEVPPIITSKFGDIKPAVASKADFEKLTKIPIVIYFGDFIGDKPSDNQGEDQWRIRLNLAKQWADVVNKHGGNVEVVELPKVGIKGNTHFMMSDTNNVEVAAHLREWLKDKGLDK</sequence>
<feature type="signal peptide" evidence="1">
    <location>
        <begin position="1"/>
        <end position="23"/>
    </location>
</feature>
<keyword evidence="3" id="KW-0378">Hydrolase</keyword>
<dbReference type="Pfam" id="PF12697">
    <property type="entry name" value="Abhydrolase_6"/>
    <property type="match status" value="1"/>
</dbReference>
<dbReference type="Proteomes" id="UP000477651">
    <property type="component" value="Unassembled WGS sequence"/>
</dbReference>
<dbReference type="Gene3D" id="3.40.50.1820">
    <property type="entry name" value="alpha/beta hydrolase"/>
    <property type="match status" value="1"/>
</dbReference>